<evidence type="ECO:0000256" key="8">
    <source>
        <dbReference type="ARBA" id="ARBA00023221"/>
    </source>
</evidence>
<proteinExistence type="predicted"/>
<protein>
    <recommendedName>
        <fullName evidence="9">Rieske-type oxygenase</fullName>
    </recommendedName>
</protein>
<keyword evidence="5" id="KW-0560">Oxidoreductase</keyword>
<keyword evidence="3" id="KW-0479">Metal-binding</keyword>
<evidence type="ECO:0000256" key="1">
    <source>
        <dbReference type="ARBA" id="ARBA00001962"/>
    </source>
</evidence>
<keyword evidence="13" id="KW-1185">Reference proteome</keyword>
<evidence type="ECO:0000256" key="9">
    <source>
        <dbReference type="ARBA" id="ARBA00030944"/>
    </source>
</evidence>
<dbReference type="Gene3D" id="2.102.10.10">
    <property type="entry name" value="Rieske [2Fe-2S] iron-sulphur domain"/>
    <property type="match status" value="1"/>
</dbReference>
<keyword evidence="4" id="KW-0442">Lipid degradation</keyword>
<dbReference type="SUPFAM" id="SSF50022">
    <property type="entry name" value="ISP domain"/>
    <property type="match status" value="1"/>
</dbReference>
<comment type="subunit">
    <text evidence="10">Homotrimer. The two-component system 3-ketosteroid-9-alpha-monooxygenase is composed of an oxygenase component KshA and a reductase component KshB.</text>
</comment>
<dbReference type="InterPro" id="IPR045605">
    <property type="entry name" value="KshA-like_C"/>
</dbReference>
<keyword evidence="6" id="KW-0408">Iron</keyword>
<sequence>MSRYPFPAVPDGWFAVAASEDLVTGEVTTLHYLDRELVAFRGEDGGARVFDAHCPHLGAHLGVGGRVCGDGIVCPFHGWRFDGDGLLAEVPRLDRRPPRVSAGTWPVCELNGRLFVWHHAGGAPPAYALPHYRSEGAWTPWRVDTYRVRVHVQELTENIIDRSHFYAVHDMVPPDDDVFEVTFTDHVMTVDQNIKVTALADTGYEVRTRTTVCGPGAVAVEVREGSLDMLTYITQTPVDAEISEITICFSMAALEDAAFTASVAELNAKVTNLQFTQDVPLWENKIYRDRPRLTAVDGPIAAYRRWFDRFYSAPGAS</sequence>
<evidence type="ECO:0000256" key="5">
    <source>
        <dbReference type="ARBA" id="ARBA00023002"/>
    </source>
</evidence>
<dbReference type="InterPro" id="IPR017941">
    <property type="entry name" value="Rieske_2Fe-2S"/>
</dbReference>
<dbReference type="CDD" id="cd03469">
    <property type="entry name" value="Rieske_RO_Alpha_N"/>
    <property type="match status" value="1"/>
</dbReference>
<organism evidence="12 13">
    <name type="scientific">Actinocorallia longicatena</name>
    <dbReference type="NCBI Taxonomy" id="111803"/>
    <lineage>
        <taxon>Bacteria</taxon>
        <taxon>Bacillati</taxon>
        <taxon>Actinomycetota</taxon>
        <taxon>Actinomycetes</taxon>
        <taxon>Streptosporangiales</taxon>
        <taxon>Thermomonosporaceae</taxon>
        <taxon>Actinocorallia</taxon>
    </lineage>
</organism>
<dbReference type="PANTHER" id="PTHR21266">
    <property type="entry name" value="IRON-SULFUR DOMAIN CONTAINING PROTEIN"/>
    <property type="match status" value="1"/>
</dbReference>
<name>A0ABP6QJT4_9ACTN</name>
<keyword evidence="2" id="KW-0001">2Fe-2S</keyword>
<dbReference type="EMBL" id="BAAAUV010000030">
    <property type="protein sequence ID" value="GAA3236417.1"/>
    <property type="molecule type" value="Genomic_DNA"/>
</dbReference>
<feature type="domain" description="Rieske" evidence="11">
    <location>
        <begin position="14"/>
        <end position="116"/>
    </location>
</feature>
<keyword evidence="8" id="KW-0443">Lipid metabolism</keyword>
<dbReference type="PANTHER" id="PTHR21266:SF60">
    <property type="entry name" value="3-KETOSTEROID-9-ALPHA-MONOOXYGENASE, OXYGENASE COMPONENT"/>
    <property type="match status" value="1"/>
</dbReference>
<dbReference type="InterPro" id="IPR036922">
    <property type="entry name" value="Rieske_2Fe-2S_sf"/>
</dbReference>
<evidence type="ECO:0000256" key="6">
    <source>
        <dbReference type="ARBA" id="ARBA00023004"/>
    </source>
</evidence>
<reference evidence="13" key="1">
    <citation type="journal article" date="2019" name="Int. J. Syst. Evol. Microbiol.">
        <title>The Global Catalogue of Microorganisms (GCM) 10K type strain sequencing project: providing services to taxonomists for standard genome sequencing and annotation.</title>
        <authorList>
            <consortium name="The Broad Institute Genomics Platform"/>
            <consortium name="The Broad Institute Genome Sequencing Center for Infectious Disease"/>
            <person name="Wu L."/>
            <person name="Ma J."/>
        </authorList>
    </citation>
    <scope>NUCLEOTIDE SEQUENCE [LARGE SCALE GENOMIC DNA]</scope>
    <source>
        <strain evidence="13">JCM 9377</strain>
    </source>
</reference>
<comment type="cofactor">
    <cofactor evidence="1">
        <name>Fe cation</name>
        <dbReference type="ChEBI" id="CHEBI:24875"/>
    </cofactor>
</comment>
<evidence type="ECO:0000256" key="10">
    <source>
        <dbReference type="ARBA" id="ARBA00046982"/>
    </source>
</evidence>
<dbReference type="InterPro" id="IPR050584">
    <property type="entry name" value="Cholesterol_7-desaturase"/>
</dbReference>
<evidence type="ECO:0000256" key="7">
    <source>
        <dbReference type="ARBA" id="ARBA00023014"/>
    </source>
</evidence>
<dbReference type="PROSITE" id="PS51296">
    <property type="entry name" value="RIESKE"/>
    <property type="match status" value="1"/>
</dbReference>
<evidence type="ECO:0000313" key="13">
    <source>
        <dbReference type="Proteomes" id="UP001501237"/>
    </source>
</evidence>
<evidence type="ECO:0000256" key="3">
    <source>
        <dbReference type="ARBA" id="ARBA00022723"/>
    </source>
</evidence>
<dbReference type="Proteomes" id="UP001501237">
    <property type="component" value="Unassembled WGS sequence"/>
</dbReference>
<dbReference type="Pfam" id="PF00355">
    <property type="entry name" value="Rieske"/>
    <property type="match status" value="1"/>
</dbReference>
<gene>
    <name evidence="12" type="ORF">GCM10010468_70670</name>
</gene>
<dbReference type="Pfam" id="PF19298">
    <property type="entry name" value="KshA_C"/>
    <property type="match status" value="1"/>
</dbReference>
<evidence type="ECO:0000256" key="4">
    <source>
        <dbReference type="ARBA" id="ARBA00022963"/>
    </source>
</evidence>
<accession>A0ABP6QJT4</accession>
<evidence type="ECO:0000313" key="12">
    <source>
        <dbReference type="EMBL" id="GAA3236417.1"/>
    </source>
</evidence>
<dbReference type="RefSeq" id="WP_344837345.1">
    <property type="nucleotide sequence ID" value="NZ_BAAAUV010000030.1"/>
</dbReference>
<keyword evidence="8" id="KW-0753">Steroid metabolism</keyword>
<dbReference type="Gene3D" id="3.90.380.10">
    <property type="entry name" value="Naphthalene 1,2-dioxygenase Alpha Subunit, Chain A, domain 1"/>
    <property type="match status" value="1"/>
</dbReference>
<evidence type="ECO:0000256" key="2">
    <source>
        <dbReference type="ARBA" id="ARBA00022714"/>
    </source>
</evidence>
<keyword evidence="7" id="KW-0411">Iron-sulfur</keyword>
<evidence type="ECO:0000259" key="11">
    <source>
        <dbReference type="PROSITE" id="PS51296"/>
    </source>
</evidence>
<comment type="caution">
    <text evidence="12">The sequence shown here is derived from an EMBL/GenBank/DDBJ whole genome shotgun (WGS) entry which is preliminary data.</text>
</comment>
<dbReference type="SUPFAM" id="SSF55961">
    <property type="entry name" value="Bet v1-like"/>
    <property type="match status" value="1"/>
</dbReference>